<protein>
    <submittedName>
        <fullName evidence="4">Substrate-binding domain-containing protein</fullName>
    </submittedName>
</protein>
<dbReference type="GO" id="GO:0030288">
    <property type="term" value="C:outer membrane-bounded periplasmic space"/>
    <property type="evidence" value="ECO:0007669"/>
    <property type="project" value="TreeGrafter"/>
</dbReference>
<dbReference type="Pfam" id="PF13407">
    <property type="entry name" value="Peripla_BP_4"/>
    <property type="match status" value="1"/>
</dbReference>
<dbReference type="Proteomes" id="UP000663792">
    <property type="component" value="Unassembled WGS sequence"/>
</dbReference>
<feature type="domain" description="Periplasmic binding protein" evidence="3">
    <location>
        <begin position="86"/>
        <end position="290"/>
    </location>
</feature>
<dbReference type="PANTHER" id="PTHR30036">
    <property type="entry name" value="D-XYLOSE-BINDING PERIPLASMIC PROTEIN"/>
    <property type="match status" value="1"/>
</dbReference>
<reference evidence="4" key="1">
    <citation type="submission" date="2021-01" db="EMBL/GenBank/DDBJ databases">
        <title>YIM 132084 draft genome.</title>
        <authorList>
            <person name="An D."/>
        </authorList>
    </citation>
    <scope>NUCLEOTIDE SEQUENCE</scope>
    <source>
        <strain evidence="4">YIM 132084</strain>
    </source>
</reference>
<evidence type="ECO:0000256" key="1">
    <source>
        <dbReference type="ARBA" id="ARBA00004196"/>
    </source>
</evidence>
<evidence type="ECO:0000313" key="5">
    <source>
        <dbReference type="Proteomes" id="UP000663792"/>
    </source>
</evidence>
<evidence type="ECO:0000256" key="2">
    <source>
        <dbReference type="SAM" id="SignalP"/>
    </source>
</evidence>
<name>A0A938YD70_9ACTN</name>
<feature type="chain" id="PRO_5039204187" evidence="2">
    <location>
        <begin position="26"/>
        <end position="392"/>
    </location>
</feature>
<dbReference type="InterPro" id="IPR050555">
    <property type="entry name" value="Bact_Solute-Bind_Prot2"/>
</dbReference>
<dbReference type="Gene3D" id="3.40.50.2300">
    <property type="match status" value="2"/>
</dbReference>
<sequence>MRPQSTRSRLAALALALTVTTTACSTGALTTATTPAADTGAAGGATQSASTASVTVGTVGTQSEIQDISAFCGTEELTVALADGFGGNSWRKITRALFEAEAAKCPNITEVLYTDAQGDTQKAISDVNSLVAQGADVIVSFVDGGEALLPTIQKATAAGVKVVPFVGSPGGTPGTDYVDFVSEDIHTYGRNLAEWTIDQMGGRGNLVMLGGIAGNSYSQTVFDGVVEAVQEHPEVTLLNEDGPVSTDWEPGKTQQVVAGLITRHGTIDGIVADYGGGSVGGIRAFEAAGQPLPVWSANDSNEFACLWYEHKDAQPSYQIATESSRNWIVTVALHKGLAAANGLPNDEPSTYDLEIIEDSTDPAKAPKCEPSLPADAILSSGLSVEQLQQLFA</sequence>
<dbReference type="GO" id="GO:0030246">
    <property type="term" value="F:carbohydrate binding"/>
    <property type="evidence" value="ECO:0007669"/>
    <property type="project" value="TreeGrafter"/>
</dbReference>
<dbReference type="InterPro" id="IPR028082">
    <property type="entry name" value="Peripla_BP_I"/>
</dbReference>
<dbReference type="PROSITE" id="PS51257">
    <property type="entry name" value="PROKAR_LIPOPROTEIN"/>
    <property type="match status" value="1"/>
</dbReference>
<proteinExistence type="predicted"/>
<keyword evidence="2" id="KW-0732">Signal</keyword>
<dbReference type="EMBL" id="JAERWK010000010">
    <property type="protein sequence ID" value="MBM9467443.1"/>
    <property type="molecule type" value="Genomic_DNA"/>
</dbReference>
<comment type="caution">
    <text evidence="4">The sequence shown here is derived from an EMBL/GenBank/DDBJ whole genome shotgun (WGS) entry which is preliminary data.</text>
</comment>
<feature type="signal peptide" evidence="2">
    <location>
        <begin position="1"/>
        <end position="25"/>
    </location>
</feature>
<evidence type="ECO:0000259" key="3">
    <source>
        <dbReference type="Pfam" id="PF13407"/>
    </source>
</evidence>
<dbReference type="AlphaFoldDB" id="A0A938YD70"/>
<dbReference type="RefSeq" id="WP_205260376.1">
    <property type="nucleotide sequence ID" value="NZ_JAERWK010000010.1"/>
</dbReference>
<dbReference type="SUPFAM" id="SSF53822">
    <property type="entry name" value="Periplasmic binding protein-like I"/>
    <property type="match status" value="1"/>
</dbReference>
<keyword evidence="5" id="KW-1185">Reference proteome</keyword>
<evidence type="ECO:0000313" key="4">
    <source>
        <dbReference type="EMBL" id="MBM9467443.1"/>
    </source>
</evidence>
<comment type="subcellular location">
    <subcellularLocation>
        <location evidence="1">Cell envelope</location>
    </subcellularLocation>
</comment>
<organism evidence="4 5">
    <name type="scientific">Nakamurella leprariae</name>
    <dbReference type="NCBI Taxonomy" id="2803911"/>
    <lineage>
        <taxon>Bacteria</taxon>
        <taxon>Bacillati</taxon>
        <taxon>Actinomycetota</taxon>
        <taxon>Actinomycetes</taxon>
        <taxon>Nakamurellales</taxon>
        <taxon>Nakamurellaceae</taxon>
        <taxon>Nakamurella</taxon>
    </lineage>
</organism>
<accession>A0A938YD70</accession>
<dbReference type="InterPro" id="IPR025997">
    <property type="entry name" value="SBP_2_dom"/>
</dbReference>
<gene>
    <name evidence="4" type="ORF">JL106_09160</name>
</gene>